<dbReference type="GO" id="GO:0016846">
    <property type="term" value="F:carbon-sulfur lyase activity"/>
    <property type="evidence" value="ECO:0007669"/>
    <property type="project" value="InterPro"/>
</dbReference>
<dbReference type="RefSeq" id="WP_146802383.1">
    <property type="nucleotide sequence ID" value="NZ_BJUK01000012.1"/>
</dbReference>
<dbReference type="InterPro" id="IPR011057">
    <property type="entry name" value="Mss4-like_sf"/>
</dbReference>
<dbReference type="PANTHER" id="PTHR33337">
    <property type="entry name" value="GFA DOMAIN-CONTAINING PROTEIN"/>
    <property type="match status" value="1"/>
</dbReference>
<proteinExistence type="inferred from homology"/>
<dbReference type="SUPFAM" id="SSF51316">
    <property type="entry name" value="Mss4-like"/>
    <property type="match status" value="1"/>
</dbReference>
<dbReference type="EMBL" id="BJUK01000012">
    <property type="protein sequence ID" value="GEK47120.1"/>
    <property type="molecule type" value="Genomic_DNA"/>
</dbReference>
<dbReference type="GO" id="GO:0046872">
    <property type="term" value="F:metal ion binding"/>
    <property type="evidence" value="ECO:0007669"/>
    <property type="project" value="UniProtKB-KW"/>
</dbReference>
<protein>
    <submittedName>
        <fullName evidence="6">Aldehyde-activating protein</fullName>
    </submittedName>
</protein>
<accession>A0A510XF78</accession>
<organism evidence="6 7">
    <name type="scientific">Bisbaumannia pacifica</name>
    <dbReference type="NCBI Taxonomy" id="77098"/>
    <lineage>
        <taxon>Bacteria</taxon>
        <taxon>Pseudomonadati</taxon>
        <taxon>Pseudomonadota</taxon>
        <taxon>Gammaproteobacteria</taxon>
        <taxon>Oceanospirillales</taxon>
        <taxon>Halomonadaceae</taxon>
        <taxon>Bisbaumannia</taxon>
    </lineage>
</organism>
<feature type="domain" description="CENP-V/GFA" evidence="5">
    <location>
        <begin position="5"/>
        <end position="118"/>
    </location>
</feature>
<reference evidence="6 7" key="1">
    <citation type="submission" date="2019-07" db="EMBL/GenBank/DDBJ databases">
        <title>Whole genome shotgun sequence of Halomonas pacifica NBRC 102220.</title>
        <authorList>
            <person name="Hosoyama A."/>
            <person name="Uohara A."/>
            <person name="Ohji S."/>
            <person name="Ichikawa N."/>
        </authorList>
    </citation>
    <scope>NUCLEOTIDE SEQUENCE [LARGE SCALE GENOMIC DNA]</scope>
    <source>
        <strain evidence="6 7">NBRC 102220</strain>
    </source>
</reference>
<comment type="similarity">
    <text evidence="1">Belongs to the Gfa family.</text>
</comment>
<keyword evidence="4" id="KW-0456">Lyase</keyword>
<name>A0A510XF78_9GAMM</name>
<evidence type="ECO:0000313" key="7">
    <source>
        <dbReference type="Proteomes" id="UP000321275"/>
    </source>
</evidence>
<evidence type="ECO:0000256" key="3">
    <source>
        <dbReference type="ARBA" id="ARBA00022833"/>
    </source>
</evidence>
<dbReference type="Pfam" id="PF04828">
    <property type="entry name" value="GFA"/>
    <property type="match status" value="1"/>
</dbReference>
<keyword evidence="7" id="KW-1185">Reference proteome</keyword>
<dbReference type="Proteomes" id="UP000321275">
    <property type="component" value="Unassembled WGS sequence"/>
</dbReference>
<comment type="caution">
    <text evidence="6">The sequence shown here is derived from an EMBL/GenBank/DDBJ whole genome shotgun (WGS) entry which is preliminary data.</text>
</comment>
<dbReference type="AlphaFoldDB" id="A0A510XF78"/>
<evidence type="ECO:0000259" key="5">
    <source>
        <dbReference type="PROSITE" id="PS51891"/>
    </source>
</evidence>
<keyword evidence="3" id="KW-0862">Zinc</keyword>
<evidence type="ECO:0000256" key="4">
    <source>
        <dbReference type="ARBA" id="ARBA00023239"/>
    </source>
</evidence>
<dbReference type="Gene3D" id="3.90.1590.10">
    <property type="entry name" value="glutathione-dependent formaldehyde- activating enzyme (gfa)"/>
    <property type="match status" value="1"/>
</dbReference>
<evidence type="ECO:0000256" key="2">
    <source>
        <dbReference type="ARBA" id="ARBA00022723"/>
    </source>
</evidence>
<dbReference type="PROSITE" id="PS51891">
    <property type="entry name" value="CENP_V_GFA"/>
    <property type="match status" value="1"/>
</dbReference>
<gene>
    <name evidence="6" type="ORF">HPA02_14030</name>
</gene>
<evidence type="ECO:0000313" key="6">
    <source>
        <dbReference type="EMBL" id="GEK47120.1"/>
    </source>
</evidence>
<dbReference type="OrthoDB" id="4188830at2"/>
<sequence>MSITASGRCLCGAVTLELSLGNAKVGACHCNLCRTWGGGPLLALESVEAMTLHGEKHVTTYASSEWAERGFCGRCGTHLFYRLTSGEHIAVPVGLIDDGRAWCFEAEIFIDEKPAFYDFANATHQMTGAEVFAAFARQE</sequence>
<dbReference type="InterPro" id="IPR006913">
    <property type="entry name" value="CENP-V/GFA"/>
</dbReference>
<dbReference type="PANTHER" id="PTHR33337:SF40">
    <property type="entry name" value="CENP-V_GFA DOMAIN-CONTAINING PROTEIN-RELATED"/>
    <property type="match status" value="1"/>
</dbReference>
<keyword evidence="2" id="KW-0479">Metal-binding</keyword>
<evidence type="ECO:0000256" key="1">
    <source>
        <dbReference type="ARBA" id="ARBA00005495"/>
    </source>
</evidence>